<dbReference type="OrthoDB" id="1174147at2"/>
<feature type="signal peptide" evidence="1">
    <location>
        <begin position="1"/>
        <end position="28"/>
    </location>
</feature>
<evidence type="ECO:0000313" key="3">
    <source>
        <dbReference type="Proteomes" id="UP000019151"/>
    </source>
</evidence>
<dbReference type="eggNOG" id="COG1416">
    <property type="taxonomic scope" value="Bacteria"/>
</dbReference>
<gene>
    <name evidence="2" type="ORF">J421_4078</name>
</gene>
<protein>
    <submittedName>
        <fullName evidence="2">Uncharacterized protein</fullName>
    </submittedName>
</protein>
<reference evidence="2 3" key="1">
    <citation type="journal article" date="2014" name="Genome Announc.">
        <title>Genome Sequence and Methylome of Soil Bacterium Gemmatirosa kalamazoonensis KBS708T, a Member of the Rarely Cultivated Gemmatimonadetes Phylum.</title>
        <authorList>
            <person name="Debruyn J.M."/>
            <person name="Radosevich M."/>
            <person name="Wommack K.E."/>
            <person name="Polson S.W."/>
            <person name="Hauser L.J."/>
            <person name="Fawaz M.N."/>
            <person name="Korlach J."/>
            <person name="Tsai Y.C."/>
        </authorList>
    </citation>
    <scope>NUCLEOTIDE SEQUENCE [LARGE SCALE GENOMIC DNA]</scope>
    <source>
        <strain evidence="2 3">KBS708</strain>
    </source>
</reference>
<feature type="chain" id="PRO_5004795744" evidence="1">
    <location>
        <begin position="29"/>
        <end position="220"/>
    </location>
</feature>
<dbReference type="InterPro" id="IPR006311">
    <property type="entry name" value="TAT_signal"/>
</dbReference>
<keyword evidence="1" id="KW-0732">Signal</keyword>
<dbReference type="RefSeq" id="WP_025413058.1">
    <property type="nucleotide sequence ID" value="NZ_CP007128.1"/>
</dbReference>
<evidence type="ECO:0000313" key="2">
    <source>
        <dbReference type="EMBL" id="AHG91615.1"/>
    </source>
</evidence>
<accession>W0RMR0</accession>
<sequence>MLHDRREFLGQLVLGALPLSLAPALALAEPSAQPDMKWDLSWTDRIKGKYRAVFDVPEIDQGYGVWRASLWEQQYQQVLGVKPADLSSVLVLRHNGIALAMQQPFWDKHALGKANDVKHPLTQQATDRNPVLLTSSRNEVPAELDEVALDRFIKRGGIVLACNLALDDMVGKIAAREGGAVPALRQEAVASFVPGVILQPSGVFAALRAQDAGCKYLRAS</sequence>
<proteinExistence type="predicted"/>
<name>W0RMR0_9BACT</name>
<dbReference type="Proteomes" id="UP000019151">
    <property type="component" value="Chromosome"/>
</dbReference>
<dbReference type="PROSITE" id="PS51318">
    <property type="entry name" value="TAT"/>
    <property type="match status" value="1"/>
</dbReference>
<evidence type="ECO:0000256" key="1">
    <source>
        <dbReference type="SAM" id="SignalP"/>
    </source>
</evidence>
<dbReference type="InParanoid" id="W0RMR0"/>
<keyword evidence="3" id="KW-1185">Reference proteome</keyword>
<dbReference type="KEGG" id="gba:J421_4078"/>
<organism evidence="2 3">
    <name type="scientific">Gemmatirosa kalamazoonensis</name>
    <dbReference type="NCBI Taxonomy" id="861299"/>
    <lineage>
        <taxon>Bacteria</taxon>
        <taxon>Pseudomonadati</taxon>
        <taxon>Gemmatimonadota</taxon>
        <taxon>Gemmatimonadia</taxon>
        <taxon>Gemmatimonadales</taxon>
        <taxon>Gemmatimonadaceae</taxon>
        <taxon>Gemmatirosa</taxon>
    </lineage>
</organism>
<dbReference type="HOGENOM" id="CLU_104592_0_0_0"/>
<dbReference type="AlphaFoldDB" id="W0RMR0"/>
<dbReference type="EMBL" id="CP007128">
    <property type="protein sequence ID" value="AHG91615.1"/>
    <property type="molecule type" value="Genomic_DNA"/>
</dbReference>